<dbReference type="PROSITE" id="PS51257">
    <property type="entry name" value="PROKAR_LIPOPROTEIN"/>
    <property type="match status" value="1"/>
</dbReference>
<dbReference type="RefSeq" id="WP_116881996.1">
    <property type="nucleotide sequence ID" value="NZ_QURB01000011.1"/>
</dbReference>
<evidence type="ECO:0008006" key="3">
    <source>
        <dbReference type="Google" id="ProtNLM"/>
    </source>
</evidence>
<evidence type="ECO:0000313" key="1">
    <source>
        <dbReference type="EMBL" id="RFC53241.1"/>
    </source>
</evidence>
<comment type="caution">
    <text evidence="1">The sequence shown here is derived from an EMBL/GenBank/DDBJ whole genome shotgun (WGS) entry which is preliminary data.</text>
</comment>
<accession>A0A3E1EUK5</accession>
<protein>
    <recommendedName>
        <fullName evidence="3">Lipoprotein</fullName>
    </recommendedName>
</protein>
<keyword evidence="2" id="KW-1185">Reference proteome</keyword>
<organism evidence="1 2">
    <name type="scientific">Brumimicrobium aurantiacum</name>
    <dbReference type="NCBI Taxonomy" id="1737063"/>
    <lineage>
        <taxon>Bacteria</taxon>
        <taxon>Pseudomonadati</taxon>
        <taxon>Bacteroidota</taxon>
        <taxon>Flavobacteriia</taxon>
        <taxon>Flavobacteriales</taxon>
        <taxon>Crocinitomicaceae</taxon>
        <taxon>Brumimicrobium</taxon>
    </lineage>
</organism>
<name>A0A3E1EUK5_9FLAO</name>
<sequence length="161" mass="17982">MKKIIFFICLFTLSSCWTRIGDLTMVANKNVDSSKEYVLVAQNVEGKSKTKKGDPLESAIDAVVAEHKGNHLMNAKIFIKNNGKKVKVIGDVYGDKEISITTTISKEIILKVGDDVSFKHNLKLIKGEIIGINSDNAVIEFKINDEKKIKEIPFEDLTKLK</sequence>
<dbReference type="EMBL" id="QURB01000011">
    <property type="protein sequence ID" value="RFC53241.1"/>
    <property type="molecule type" value="Genomic_DNA"/>
</dbReference>
<dbReference type="Proteomes" id="UP000257127">
    <property type="component" value="Unassembled WGS sequence"/>
</dbReference>
<reference evidence="1 2" key="1">
    <citation type="submission" date="2018-08" db="EMBL/GenBank/DDBJ databases">
        <title>The draft genome squence of Brumimicrobium sp. N62.</title>
        <authorList>
            <person name="Du Z.-J."/>
            <person name="Luo H.-R."/>
        </authorList>
    </citation>
    <scope>NUCLEOTIDE SEQUENCE [LARGE SCALE GENOMIC DNA]</scope>
    <source>
        <strain evidence="1 2">N62</strain>
    </source>
</reference>
<evidence type="ECO:0000313" key="2">
    <source>
        <dbReference type="Proteomes" id="UP000257127"/>
    </source>
</evidence>
<dbReference type="OrthoDB" id="1442561at2"/>
<dbReference type="AlphaFoldDB" id="A0A3E1EUK5"/>
<proteinExistence type="predicted"/>
<gene>
    <name evidence="1" type="ORF">DXU93_14345</name>
</gene>